<keyword evidence="1" id="KW-0472">Membrane</keyword>
<protein>
    <submittedName>
        <fullName evidence="2">Uncharacterized protein</fullName>
    </submittedName>
</protein>
<keyword evidence="1" id="KW-1133">Transmembrane helix</keyword>
<sequence>MRTCPAPALNRCLIGFLIRRAQRGAREFVGLFYFAHSWSAFLCLLHSFARS</sequence>
<name>A0A5S4EL82_9PROT</name>
<evidence type="ECO:0000313" key="3">
    <source>
        <dbReference type="Proteomes" id="UP000306324"/>
    </source>
</evidence>
<keyword evidence="1" id="KW-0812">Transmembrane</keyword>
<dbReference type="Proteomes" id="UP000306324">
    <property type="component" value="Unassembled WGS sequence"/>
</dbReference>
<accession>A0A5S4EL82</accession>
<proteinExistence type="predicted"/>
<comment type="caution">
    <text evidence="2">The sequence shown here is derived from an EMBL/GenBank/DDBJ whole genome shotgun (WGS) entry which is preliminary data.</text>
</comment>
<keyword evidence="3" id="KW-1185">Reference proteome</keyword>
<feature type="transmembrane region" description="Helical" evidence="1">
    <location>
        <begin position="28"/>
        <end position="49"/>
    </location>
</feature>
<reference evidence="2 3" key="1">
    <citation type="submission" date="2019-04" db="EMBL/GenBank/DDBJ databases">
        <title>A novel phosphate-accumulating bacterium identified in bioreactor for phosphate removal from wastewater.</title>
        <authorList>
            <person name="Kotlyarov R.Y."/>
            <person name="Beletsky A.V."/>
            <person name="Kallistova A.Y."/>
            <person name="Dorofeev A.G."/>
            <person name="Nikolaev Y.Y."/>
            <person name="Pimenov N.V."/>
            <person name="Ravin N.V."/>
            <person name="Mardanov A.V."/>
        </authorList>
    </citation>
    <scope>NUCLEOTIDE SEQUENCE [LARGE SCALE GENOMIC DNA]</scope>
    <source>
        <strain evidence="2 3">Bin19</strain>
    </source>
</reference>
<evidence type="ECO:0000313" key="2">
    <source>
        <dbReference type="EMBL" id="TMQ76124.1"/>
    </source>
</evidence>
<dbReference type="EMBL" id="SWAD01000062">
    <property type="protein sequence ID" value="TMQ76124.1"/>
    <property type="molecule type" value="Genomic_DNA"/>
</dbReference>
<evidence type="ECO:0000256" key="1">
    <source>
        <dbReference type="SAM" id="Phobius"/>
    </source>
</evidence>
<dbReference type="AlphaFoldDB" id="A0A5S4EL82"/>
<gene>
    <name evidence="2" type="ORF">ACCUM_0063</name>
</gene>
<organism evidence="2 3">
    <name type="scientific">Candidatus Accumulibacter phosphatis</name>
    <dbReference type="NCBI Taxonomy" id="327160"/>
    <lineage>
        <taxon>Bacteria</taxon>
        <taxon>Pseudomonadati</taxon>
        <taxon>Pseudomonadota</taxon>
        <taxon>Betaproteobacteria</taxon>
        <taxon>Candidatus Accumulibacter</taxon>
    </lineage>
</organism>